<name>A0A5S9F4R6_UABAM</name>
<sequence length="302" mass="35106">MSSPLSIAVLITNYNTWEFTHRCVEKIYEYGVDRIEKIVIVDDASTHTCQKEFPSMVEVVRNEKNCGYVASVNIGMQYIREDLVVLLDSDAYPVMNIFETLTQNFVEDPSLGAMSLHLVDEKGQVTGNHERVPNCWGLILGQKIYGKLRGKRKENAPFVCYSCGVVIRREAFFSIDGFDESFDFLDGDIDFFMRLRLKGWRLKISNDLRVFHVGGGSPQSTAKRVLRFYRNRYKFLDKHKLLPTKYILHPILFLRHLAEYILLCSLGIFLYKDREILKDKKKSRKLLLKKVWCGYESIYGRA</sequence>
<accession>A0A5S9F4R6</accession>
<dbReference type="OrthoDB" id="5764702at2"/>
<dbReference type="EMBL" id="AP019860">
    <property type="protein sequence ID" value="BBM84879.1"/>
    <property type="molecule type" value="Genomic_DNA"/>
</dbReference>
<keyword evidence="3 5" id="KW-0808">Transferase</keyword>
<dbReference type="RefSeq" id="WP_151969008.1">
    <property type="nucleotide sequence ID" value="NZ_AP019860.1"/>
</dbReference>
<feature type="domain" description="Glycosyltransferase 2-like" evidence="4">
    <location>
        <begin position="9"/>
        <end position="172"/>
    </location>
</feature>
<keyword evidence="2" id="KW-0328">Glycosyltransferase</keyword>
<dbReference type="PANTHER" id="PTHR43179:SF12">
    <property type="entry name" value="GALACTOFURANOSYLTRANSFERASE GLFT2"/>
    <property type="match status" value="1"/>
</dbReference>
<evidence type="ECO:0000313" key="5">
    <source>
        <dbReference type="EMBL" id="BBM84879.1"/>
    </source>
</evidence>
<dbReference type="Gene3D" id="3.90.550.10">
    <property type="entry name" value="Spore Coat Polysaccharide Biosynthesis Protein SpsA, Chain A"/>
    <property type="match status" value="1"/>
</dbReference>
<dbReference type="InterPro" id="IPR029044">
    <property type="entry name" value="Nucleotide-diphossugar_trans"/>
</dbReference>
<keyword evidence="6" id="KW-1185">Reference proteome</keyword>
<evidence type="ECO:0000256" key="1">
    <source>
        <dbReference type="ARBA" id="ARBA00006739"/>
    </source>
</evidence>
<dbReference type="KEGG" id="uam:UABAM_03240"/>
<evidence type="ECO:0000313" key="6">
    <source>
        <dbReference type="Proteomes" id="UP000326354"/>
    </source>
</evidence>
<dbReference type="Pfam" id="PF00535">
    <property type="entry name" value="Glycos_transf_2"/>
    <property type="match status" value="1"/>
</dbReference>
<dbReference type="Proteomes" id="UP000326354">
    <property type="component" value="Chromosome"/>
</dbReference>
<dbReference type="GO" id="GO:0016757">
    <property type="term" value="F:glycosyltransferase activity"/>
    <property type="evidence" value="ECO:0007669"/>
    <property type="project" value="UniProtKB-KW"/>
</dbReference>
<evidence type="ECO:0000259" key="4">
    <source>
        <dbReference type="Pfam" id="PF00535"/>
    </source>
</evidence>
<evidence type="ECO:0000256" key="3">
    <source>
        <dbReference type="ARBA" id="ARBA00022679"/>
    </source>
</evidence>
<proteinExistence type="inferred from homology"/>
<dbReference type="SUPFAM" id="SSF53448">
    <property type="entry name" value="Nucleotide-diphospho-sugar transferases"/>
    <property type="match status" value="1"/>
</dbReference>
<reference evidence="5 6" key="1">
    <citation type="submission" date="2019-08" db="EMBL/GenBank/DDBJ databases">
        <title>Complete genome sequence of Candidatus Uab amorphum.</title>
        <authorList>
            <person name="Shiratori T."/>
            <person name="Suzuki S."/>
            <person name="Kakizawa Y."/>
            <person name="Ishida K."/>
        </authorList>
    </citation>
    <scope>NUCLEOTIDE SEQUENCE [LARGE SCALE GENOMIC DNA]</scope>
    <source>
        <strain evidence="5 6">SRT547</strain>
    </source>
</reference>
<gene>
    <name evidence="5" type="ORF">UABAM_03240</name>
</gene>
<organism evidence="5 6">
    <name type="scientific">Uabimicrobium amorphum</name>
    <dbReference type="NCBI Taxonomy" id="2596890"/>
    <lineage>
        <taxon>Bacteria</taxon>
        <taxon>Pseudomonadati</taxon>
        <taxon>Planctomycetota</taxon>
        <taxon>Candidatus Uabimicrobiia</taxon>
        <taxon>Candidatus Uabimicrobiales</taxon>
        <taxon>Candidatus Uabimicrobiaceae</taxon>
        <taxon>Candidatus Uabimicrobium</taxon>
    </lineage>
</organism>
<dbReference type="InterPro" id="IPR001173">
    <property type="entry name" value="Glyco_trans_2-like"/>
</dbReference>
<comment type="similarity">
    <text evidence="1">Belongs to the glycosyltransferase 2 family.</text>
</comment>
<protein>
    <submittedName>
        <fullName evidence="5">Glycosyl transferase</fullName>
    </submittedName>
</protein>
<dbReference type="PANTHER" id="PTHR43179">
    <property type="entry name" value="RHAMNOSYLTRANSFERASE WBBL"/>
    <property type="match status" value="1"/>
</dbReference>
<evidence type="ECO:0000256" key="2">
    <source>
        <dbReference type="ARBA" id="ARBA00022676"/>
    </source>
</evidence>
<dbReference type="AlphaFoldDB" id="A0A5S9F4R6"/>